<name>A0A0C2Y3Z0_HEBCY</name>
<evidence type="ECO:0000313" key="1">
    <source>
        <dbReference type="EMBL" id="KIM35792.1"/>
    </source>
</evidence>
<proteinExistence type="predicted"/>
<dbReference type="AlphaFoldDB" id="A0A0C2Y3Z0"/>
<organism evidence="1 2">
    <name type="scientific">Hebeloma cylindrosporum</name>
    <dbReference type="NCBI Taxonomy" id="76867"/>
    <lineage>
        <taxon>Eukaryota</taxon>
        <taxon>Fungi</taxon>
        <taxon>Dikarya</taxon>
        <taxon>Basidiomycota</taxon>
        <taxon>Agaricomycotina</taxon>
        <taxon>Agaricomycetes</taxon>
        <taxon>Agaricomycetidae</taxon>
        <taxon>Agaricales</taxon>
        <taxon>Agaricineae</taxon>
        <taxon>Hymenogastraceae</taxon>
        <taxon>Hebeloma</taxon>
    </lineage>
</organism>
<accession>A0A0C2Y3Z0</accession>
<evidence type="ECO:0000313" key="2">
    <source>
        <dbReference type="Proteomes" id="UP000053424"/>
    </source>
</evidence>
<dbReference type="EMBL" id="KN831814">
    <property type="protein sequence ID" value="KIM35792.1"/>
    <property type="molecule type" value="Genomic_DNA"/>
</dbReference>
<sequence>MPLDIHFEVWKDPFAVFMKAGADLIVTAADFDEAFRQLPELLVSSSAAHKRYRTGIWEKFRERGDVSFKFLTTRHIRPSHRHLCLPRKGLHESLSFWMG</sequence>
<protein>
    <submittedName>
        <fullName evidence="1">Uncharacterized protein</fullName>
    </submittedName>
</protein>
<dbReference type="Proteomes" id="UP000053424">
    <property type="component" value="Unassembled WGS sequence"/>
</dbReference>
<keyword evidence="2" id="KW-1185">Reference proteome</keyword>
<gene>
    <name evidence="1" type="ORF">M413DRAFT_326337</name>
</gene>
<dbReference type="HOGENOM" id="CLU_2320686_0_0_1"/>
<reference evidence="2" key="2">
    <citation type="submission" date="2015-01" db="EMBL/GenBank/DDBJ databases">
        <title>Evolutionary Origins and Diversification of the Mycorrhizal Mutualists.</title>
        <authorList>
            <consortium name="DOE Joint Genome Institute"/>
            <consortium name="Mycorrhizal Genomics Consortium"/>
            <person name="Kohler A."/>
            <person name="Kuo A."/>
            <person name="Nagy L.G."/>
            <person name="Floudas D."/>
            <person name="Copeland A."/>
            <person name="Barry K.W."/>
            <person name="Cichocki N."/>
            <person name="Veneault-Fourrey C."/>
            <person name="LaButti K."/>
            <person name="Lindquist E.A."/>
            <person name="Lipzen A."/>
            <person name="Lundell T."/>
            <person name="Morin E."/>
            <person name="Murat C."/>
            <person name="Riley R."/>
            <person name="Ohm R."/>
            <person name="Sun H."/>
            <person name="Tunlid A."/>
            <person name="Henrissat B."/>
            <person name="Grigoriev I.V."/>
            <person name="Hibbett D.S."/>
            <person name="Martin F."/>
        </authorList>
    </citation>
    <scope>NUCLEOTIDE SEQUENCE [LARGE SCALE GENOMIC DNA]</scope>
    <source>
        <strain evidence="2">h7</strain>
    </source>
</reference>
<reference evidence="1 2" key="1">
    <citation type="submission" date="2014-04" db="EMBL/GenBank/DDBJ databases">
        <authorList>
            <consortium name="DOE Joint Genome Institute"/>
            <person name="Kuo A."/>
            <person name="Gay G."/>
            <person name="Dore J."/>
            <person name="Kohler A."/>
            <person name="Nagy L.G."/>
            <person name="Floudas D."/>
            <person name="Copeland A."/>
            <person name="Barry K.W."/>
            <person name="Cichocki N."/>
            <person name="Veneault-Fourrey C."/>
            <person name="LaButti K."/>
            <person name="Lindquist E.A."/>
            <person name="Lipzen A."/>
            <person name="Lundell T."/>
            <person name="Morin E."/>
            <person name="Murat C."/>
            <person name="Sun H."/>
            <person name="Tunlid A."/>
            <person name="Henrissat B."/>
            <person name="Grigoriev I.V."/>
            <person name="Hibbett D.S."/>
            <person name="Martin F."/>
            <person name="Nordberg H.P."/>
            <person name="Cantor M.N."/>
            <person name="Hua S.X."/>
        </authorList>
    </citation>
    <scope>NUCLEOTIDE SEQUENCE [LARGE SCALE GENOMIC DNA]</scope>
    <source>
        <strain evidence="2">h7</strain>
    </source>
</reference>